<dbReference type="Gene3D" id="3.55.10.10">
    <property type="entry name" value="Archease domain"/>
    <property type="match status" value="1"/>
</dbReference>
<proteinExistence type="inferred from homology"/>
<dbReference type="InterPro" id="IPR036820">
    <property type="entry name" value="Archease_dom_sf"/>
</dbReference>
<keyword evidence="2" id="KW-0819">tRNA processing</keyword>
<name>A0A511D695_9PSEU</name>
<keyword evidence="4" id="KW-0106">Calcium</keyword>
<organism evidence="6 7">
    <name type="scientific">Pseudonocardia asaccharolytica DSM 44247 = NBRC 16224</name>
    <dbReference type="NCBI Taxonomy" id="1123024"/>
    <lineage>
        <taxon>Bacteria</taxon>
        <taxon>Bacillati</taxon>
        <taxon>Actinomycetota</taxon>
        <taxon>Actinomycetes</taxon>
        <taxon>Pseudonocardiales</taxon>
        <taxon>Pseudonocardiaceae</taxon>
        <taxon>Pseudonocardia</taxon>
    </lineage>
</organism>
<dbReference type="EMBL" id="BJVI01000020">
    <property type="protein sequence ID" value="GEL18458.1"/>
    <property type="molecule type" value="Genomic_DNA"/>
</dbReference>
<dbReference type="OrthoDB" id="3827441at2"/>
<evidence type="ECO:0000256" key="4">
    <source>
        <dbReference type="ARBA" id="ARBA00022837"/>
    </source>
</evidence>
<evidence type="ECO:0000256" key="2">
    <source>
        <dbReference type="ARBA" id="ARBA00022694"/>
    </source>
</evidence>
<evidence type="ECO:0000256" key="3">
    <source>
        <dbReference type="ARBA" id="ARBA00022723"/>
    </source>
</evidence>
<dbReference type="STRING" id="1123024.GCA_000423625_03129"/>
<dbReference type="Proteomes" id="UP000321328">
    <property type="component" value="Unassembled WGS sequence"/>
</dbReference>
<gene>
    <name evidence="6" type="ORF">PA7_22950</name>
</gene>
<dbReference type="InterPro" id="IPR023572">
    <property type="entry name" value="Archease_dom"/>
</dbReference>
<evidence type="ECO:0000256" key="1">
    <source>
        <dbReference type="ARBA" id="ARBA00007963"/>
    </source>
</evidence>
<dbReference type="GO" id="GO:0046872">
    <property type="term" value="F:metal ion binding"/>
    <property type="evidence" value="ECO:0007669"/>
    <property type="project" value="UniProtKB-KW"/>
</dbReference>
<dbReference type="SUPFAM" id="SSF69819">
    <property type="entry name" value="MTH1598-like"/>
    <property type="match status" value="1"/>
</dbReference>
<keyword evidence="7" id="KW-1185">Reference proteome</keyword>
<comment type="caution">
    <text evidence="6">The sequence shown here is derived from an EMBL/GenBank/DDBJ whole genome shotgun (WGS) entry which is preliminary data.</text>
</comment>
<protein>
    <recommendedName>
        <fullName evidence="5">Archease domain-containing protein</fullName>
    </recommendedName>
</protein>
<reference evidence="6 7" key="1">
    <citation type="submission" date="2019-07" db="EMBL/GenBank/DDBJ databases">
        <title>Whole genome shotgun sequence of Pseudonocardia asaccharolytica NBRC 16224.</title>
        <authorList>
            <person name="Hosoyama A."/>
            <person name="Uohara A."/>
            <person name="Ohji S."/>
            <person name="Ichikawa N."/>
        </authorList>
    </citation>
    <scope>NUCLEOTIDE SEQUENCE [LARGE SCALE GENOMIC DNA]</scope>
    <source>
        <strain evidence="6 7">NBRC 16224</strain>
    </source>
</reference>
<feature type="domain" description="Archease" evidence="5">
    <location>
        <begin position="7"/>
        <end position="137"/>
    </location>
</feature>
<dbReference type="RefSeq" id="WP_028930764.1">
    <property type="nucleotide sequence ID" value="NZ_AUII01000014.1"/>
</dbReference>
<dbReference type="GO" id="GO:0008033">
    <property type="term" value="P:tRNA processing"/>
    <property type="evidence" value="ECO:0007669"/>
    <property type="project" value="UniProtKB-KW"/>
</dbReference>
<evidence type="ECO:0000259" key="5">
    <source>
        <dbReference type="Pfam" id="PF01951"/>
    </source>
</evidence>
<comment type="similarity">
    <text evidence="1">Belongs to the archease family.</text>
</comment>
<dbReference type="Pfam" id="PF01951">
    <property type="entry name" value="Archease"/>
    <property type="match status" value="1"/>
</dbReference>
<dbReference type="AlphaFoldDB" id="A0A511D695"/>
<sequence length="137" mass="14659">MSRGHRSLGHTADIVLQAWAPSRDECLAEAVIALVESFADTSGRRAEWSRAADLPAGTDQDTLLAALDEVIFILDTEGAVPVSVRTERTPGGLRLDLGLVALDKVQLTGTPPKAITLHGLRFGRIDSGWSCEVIVDI</sequence>
<keyword evidence="3" id="KW-0479">Metal-binding</keyword>
<accession>A0A511D695</accession>
<evidence type="ECO:0000313" key="7">
    <source>
        <dbReference type="Proteomes" id="UP000321328"/>
    </source>
</evidence>
<evidence type="ECO:0000313" key="6">
    <source>
        <dbReference type="EMBL" id="GEL18458.1"/>
    </source>
</evidence>